<comment type="caution">
    <text evidence="2">The sequence shown here is derived from an EMBL/GenBank/DDBJ whole genome shotgun (WGS) entry which is preliminary data.</text>
</comment>
<evidence type="ECO:0000256" key="1">
    <source>
        <dbReference type="SAM" id="MobiDB-lite"/>
    </source>
</evidence>
<organism evidence="2 3">
    <name type="scientific">Eumeta variegata</name>
    <name type="common">Bagworm moth</name>
    <name type="synonym">Eumeta japonica</name>
    <dbReference type="NCBI Taxonomy" id="151549"/>
    <lineage>
        <taxon>Eukaryota</taxon>
        <taxon>Metazoa</taxon>
        <taxon>Ecdysozoa</taxon>
        <taxon>Arthropoda</taxon>
        <taxon>Hexapoda</taxon>
        <taxon>Insecta</taxon>
        <taxon>Pterygota</taxon>
        <taxon>Neoptera</taxon>
        <taxon>Endopterygota</taxon>
        <taxon>Lepidoptera</taxon>
        <taxon>Glossata</taxon>
        <taxon>Ditrysia</taxon>
        <taxon>Tineoidea</taxon>
        <taxon>Psychidae</taxon>
        <taxon>Oiketicinae</taxon>
        <taxon>Eumeta</taxon>
    </lineage>
</organism>
<evidence type="ECO:0000313" key="2">
    <source>
        <dbReference type="EMBL" id="GBP08808.1"/>
    </source>
</evidence>
<dbReference type="EMBL" id="BGZK01011942">
    <property type="protein sequence ID" value="GBP08808.1"/>
    <property type="molecule type" value="Genomic_DNA"/>
</dbReference>
<proteinExistence type="predicted"/>
<name>A0A4C1T5S0_EUMVA</name>
<dbReference type="AlphaFoldDB" id="A0A4C1T5S0"/>
<reference evidence="2 3" key="1">
    <citation type="journal article" date="2019" name="Commun. Biol.">
        <title>The bagworm genome reveals a unique fibroin gene that provides high tensile strength.</title>
        <authorList>
            <person name="Kono N."/>
            <person name="Nakamura H."/>
            <person name="Ohtoshi R."/>
            <person name="Tomita M."/>
            <person name="Numata K."/>
            <person name="Arakawa K."/>
        </authorList>
    </citation>
    <scope>NUCLEOTIDE SEQUENCE [LARGE SCALE GENOMIC DNA]</scope>
</reference>
<keyword evidence="3" id="KW-1185">Reference proteome</keyword>
<feature type="region of interest" description="Disordered" evidence="1">
    <location>
        <begin position="30"/>
        <end position="100"/>
    </location>
</feature>
<gene>
    <name evidence="2" type="ORF">EVAR_71951_1</name>
</gene>
<sequence length="100" mass="10466">MLDLLQGAQTVVVPGAAPALETLIDAATAARTGPAVPTSATTFPIPTRRRRARQRSTGDRAGSRCVDSTLHPFATEGAADAHPRLIETGARRARRGRPVG</sequence>
<evidence type="ECO:0000313" key="3">
    <source>
        <dbReference type="Proteomes" id="UP000299102"/>
    </source>
</evidence>
<feature type="compositionally biased region" description="Basic residues" evidence="1">
    <location>
        <begin position="91"/>
        <end position="100"/>
    </location>
</feature>
<dbReference type="Proteomes" id="UP000299102">
    <property type="component" value="Unassembled WGS sequence"/>
</dbReference>
<protein>
    <submittedName>
        <fullName evidence="2">Uncharacterized protein</fullName>
    </submittedName>
</protein>
<accession>A0A4C1T5S0</accession>